<evidence type="ECO:0000313" key="9">
    <source>
        <dbReference type="EMBL" id="PWN96952.1"/>
    </source>
</evidence>
<keyword evidence="2" id="KW-0809">Transit peptide</keyword>
<evidence type="ECO:0000256" key="7">
    <source>
        <dbReference type="ARBA" id="ARBA00035179"/>
    </source>
</evidence>
<comment type="subcellular location">
    <subcellularLocation>
        <location evidence="1">Mitochondrion</location>
    </subcellularLocation>
</comment>
<dbReference type="OrthoDB" id="10252718at2759"/>
<evidence type="ECO:0000256" key="6">
    <source>
        <dbReference type="ARBA" id="ARBA00033752"/>
    </source>
</evidence>
<feature type="region of interest" description="Disordered" evidence="8">
    <location>
        <begin position="36"/>
        <end position="74"/>
    </location>
</feature>
<feature type="compositionally biased region" description="Low complexity" evidence="8">
    <location>
        <begin position="53"/>
        <end position="68"/>
    </location>
</feature>
<evidence type="ECO:0000256" key="3">
    <source>
        <dbReference type="ARBA" id="ARBA00022980"/>
    </source>
</evidence>
<evidence type="ECO:0000256" key="1">
    <source>
        <dbReference type="ARBA" id="ARBA00004173"/>
    </source>
</evidence>
<evidence type="ECO:0000256" key="5">
    <source>
        <dbReference type="ARBA" id="ARBA00023274"/>
    </source>
</evidence>
<accession>A0A316Z7N1</accession>
<keyword evidence="10" id="KW-1185">Reference proteome</keyword>
<dbReference type="STRING" id="58919.A0A316Z7N1"/>
<dbReference type="InterPro" id="IPR013870">
    <property type="entry name" value="Ribosomal_mL54"/>
</dbReference>
<dbReference type="Pfam" id="PF08561">
    <property type="entry name" value="Ribosomal_L37"/>
    <property type="match status" value="1"/>
</dbReference>
<feature type="region of interest" description="Disordered" evidence="8">
    <location>
        <begin position="121"/>
        <end position="180"/>
    </location>
</feature>
<dbReference type="AlphaFoldDB" id="A0A316Z7N1"/>
<sequence>MALLAALRTTLRPRPHLLPVASASYASASRVCARPAAASSALGDPAPQPPPAGDAAPQKGAEKAAAPALGFTSSCPPGTVLTGLGLLKDTPDPVARPDADYPAWLWELHTAGAAGSAVAGASAGMTKGEQRAALKRASKLRKGSEKKAEVAVDDSPEGQRKALRSKNREAIKARNFVSSN</sequence>
<organism evidence="9 10">
    <name type="scientific">Tilletiopsis washingtonensis</name>
    <dbReference type="NCBI Taxonomy" id="58919"/>
    <lineage>
        <taxon>Eukaryota</taxon>
        <taxon>Fungi</taxon>
        <taxon>Dikarya</taxon>
        <taxon>Basidiomycota</taxon>
        <taxon>Ustilaginomycotina</taxon>
        <taxon>Exobasidiomycetes</taxon>
        <taxon>Entylomatales</taxon>
        <taxon>Entylomatales incertae sedis</taxon>
        <taxon>Tilletiopsis</taxon>
    </lineage>
</organism>
<dbReference type="PANTHER" id="PTHR28595:SF1">
    <property type="entry name" value="LARGE RIBOSOMAL SUBUNIT PROTEIN ML54"/>
    <property type="match status" value="1"/>
</dbReference>
<reference evidence="9 10" key="1">
    <citation type="journal article" date="2018" name="Mol. Biol. Evol.">
        <title>Broad Genomic Sampling Reveals a Smut Pathogenic Ancestry of the Fungal Clade Ustilaginomycotina.</title>
        <authorList>
            <person name="Kijpornyongpan T."/>
            <person name="Mondo S.J."/>
            <person name="Barry K."/>
            <person name="Sandor L."/>
            <person name="Lee J."/>
            <person name="Lipzen A."/>
            <person name="Pangilinan J."/>
            <person name="LaButti K."/>
            <person name="Hainaut M."/>
            <person name="Henrissat B."/>
            <person name="Grigoriev I.V."/>
            <person name="Spatafora J.W."/>
            <person name="Aime M.C."/>
        </authorList>
    </citation>
    <scope>NUCLEOTIDE SEQUENCE [LARGE SCALE GENOMIC DNA]</scope>
    <source>
        <strain evidence="9 10">MCA 4186</strain>
    </source>
</reference>
<protein>
    <recommendedName>
        <fullName evidence="7">Large ribosomal subunit protein mL54</fullName>
    </recommendedName>
</protein>
<dbReference type="GO" id="GO:0003735">
    <property type="term" value="F:structural constituent of ribosome"/>
    <property type="evidence" value="ECO:0007669"/>
    <property type="project" value="TreeGrafter"/>
</dbReference>
<keyword evidence="4" id="KW-0496">Mitochondrion</keyword>
<dbReference type="GO" id="GO:0005762">
    <property type="term" value="C:mitochondrial large ribosomal subunit"/>
    <property type="evidence" value="ECO:0007669"/>
    <property type="project" value="TreeGrafter"/>
</dbReference>
<evidence type="ECO:0000256" key="4">
    <source>
        <dbReference type="ARBA" id="ARBA00023128"/>
    </source>
</evidence>
<keyword evidence="3" id="KW-0689">Ribosomal protein</keyword>
<name>A0A316Z7N1_9BASI</name>
<dbReference type="GeneID" id="37273351"/>
<dbReference type="EMBL" id="KZ819297">
    <property type="protein sequence ID" value="PWN96952.1"/>
    <property type="molecule type" value="Genomic_DNA"/>
</dbReference>
<dbReference type="PANTHER" id="PTHR28595">
    <property type="entry name" value="39S RIBOSOMAL PROTEIN L54, MITOCHONDRIAL"/>
    <property type="match status" value="1"/>
</dbReference>
<evidence type="ECO:0000256" key="8">
    <source>
        <dbReference type="SAM" id="MobiDB-lite"/>
    </source>
</evidence>
<evidence type="ECO:0000313" key="10">
    <source>
        <dbReference type="Proteomes" id="UP000245946"/>
    </source>
</evidence>
<dbReference type="RefSeq" id="XP_025597231.1">
    <property type="nucleotide sequence ID" value="XM_025745807.1"/>
</dbReference>
<gene>
    <name evidence="9" type="ORF">FA09DRAFT_73768</name>
</gene>
<comment type="similarity">
    <text evidence="6">Belongs to the mitochondrion-specific ribosomal protein mL54 family.</text>
</comment>
<keyword evidence="5" id="KW-0687">Ribonucleoprotein</keyword>
<dbReference type="Proteomes" id="UP000245946">
    <property type="component" value="Unassembled WGS sequence"/>
</dbReference>
<proteinExistence type="inferred from homology"/>
<evidence type="ECO:0000256" key="2">
    <source>
        <dbReference type="ARBA" id="ARBA00022946"/>
    </source>
</evidence>